<keyword evidence="3" id="KW-1185">Reference proteome</keyword>
<name>A0AAF0DRS0_9EURO</name>
<dbReference type="Pfam" id="PF24494">
    <property type="entry name" value="DUF7587"/>
    <property type="match status" value="1"/>
</dbReference>
<proteinExistence type="predicted"/>
<gene>
    <name evidence="2" type="ORF">PRK78_007286</name>
</gene>
<dbReference type="SUPFAM" id="SSF56399">
    <property type="entry name" value="ADP-ribosylation"/>
    <property type="match status" value="1"/>
</dbReference>
<accession>A0AAF0DRS0</accession>
<dbReference type="InterPro" id="IPR056009">
    <property type="entry name" value="DUF7587"/>
</dbReference>
<dbReference type="EMBL" id="CP120631">
    <property type="protein sequence ID" value="WEW61790.1"/>
    <property type="molecule type" value="Genomic_DNA"/>
</dbReference>
<evidence type="ECO:0000259" key="1">
    <source>
        <dbReference type="Pfam" id="PF24494"/>
    </source>
</evidence>
<sequence>MNDCRVPKGHVPPRLYYVRHARSQAYDDFSGGFRARDYGRFYPYSDTQAEFSKSVENHLDWSSREPSPYLSVMSDRNHADNFALVMQSRTGYVAEVYEINARRLNTSYIFNVPYLMEELRLSVRPDAMNASEYLVLHRIPGQAVVGCRTTKDIEDVSSLKNQDIIECNIEFGI</sequence>
<dbReference type="PANTHER" id="PTHR40781">
    <property type="match status" value="1"/>
</dbReference>
<dbReference type="Proteomes" id="UP001219355">
    <property type="component" value="Chromosome 5"/>
</dbReference>
<evidence type="ECO:0000313" key="3">
    <source>
        <dbReference type="Proteomes" id="UP001219355"/>
    </source>
</evidence>
<dbReference type="Gene3D" id="3.90.210.10">
    <property type="entry name" value="Heat-Labile Enterotoxin, subunit A"/>
    <property type="match status" value="1"/>
</dbReference>
<organism evidence="2 3">
    <name type="scientific">Emydomyces testavorans</name>
    <dbReference type="NCBI Taxonomy" id="2070801"/>
    <lineage>
        <taxon>Eukaryota</taxon>
        <taxon>Fungi</taxon>
        <taxon>Dikarya</taxon>
        <taxon>Ascomycota</taxon>
        <taxon>Pezizomycotina</taxon>
        <taxon>Eurotiomycetes</taxon>
        <taxon>Eurotiomycetidae</taxon>
        <taxon>Onygenales</taxon>
        <taxon>Nannizziopsiaceae</taxon>
        <taxon>Emydomyces</taxon>
    </lineage>
</organism>
<protein>
    <recommendedName>
        <fullName evidence="1">DUF7587 domain-containing protein</fullName>
    </recommendedName>
</protein>
<dbReference type="AlphaFoldDB" id="A0AAF0DRS0"/>
<dbReference type="PANTHER" id="PTHR40781:SF1">
    <property type="match status" value="1"/>
</dbReference>
<feature type="domain" description="DUF7587" evidence="1">
    <location>
        <begin position="11"/>
        <end position="148"/>
    </location>
</feature>
<reference evidence="2" key="1">
    <citation type="submission" date="2023-03" db="EMBL/GenBank/DDBJ databases">
        <title>Emydomyces testavorans Genome Sequence.</title>
        <authorList>
            <person name="Hoyer L."/>
        </authorList>
    </citation>
    <scope>NUCLEOTIDE SEQUENCE</scope>
    <source>
        <strain evidence="2">16-2883</strain>
    </source>
</reference>
<evidence type="ECO:0000313" key="2">
    <source>
        <dbReference type="EMBL" id="WEW61790.1"/>
    </source>
</evidence>